<keyword evidence="3" id="KW-1185">Reference proteome</keyword>
<dbReference type="EMBL" id="JBANEI010000002">
    <property type="protein sequence ID" value="MEI2680946.1"/>
    <property type="molecule type" value="Genomic_DNA"/>
</dbReference>
<name>A0ABU8DCB4_ERWAP</name>
<gene>
    <name evidence="2" type="ORF">V8N49_04670</name>
</gene>
<comment type="caution">
    <text evidence="2">The sequence shown here is derived from an EMBL/GenBank/DDBJ whole genome shotgun (WGS) entry which is preliminary data.</text>
</comment>
<evidence type="ECO:0000313" key="2">
    <source>
        <dbReference type="EMBL" id="MEI2680946.1"/>
    </source>
</evidence>
<dbReference type="PROSITE" id="PS51257">
    <property type="entry name" value="PROKAR_LIPOPROTEIN"/>
    <property type="match status" value="1"/>
</dbReference>
<organism evidence="2 3">
    <name type="scientific">Erwinia aphidicola</name>
    <dbReference type="NCBI Taxonomy" id="68334"/>
    <lineage>
        <taxon>Bacteria</taxon>
        <taxon>Pseudomonadati</taxon>
        <taxon>Pseudomonadota</taxon>
        <taxon>Gammaproteobacteria</taxon>
        <taxon>Enterobacterales</taxon>
        <taxon>Erwiniaceae</taxon>
        <taxon>Erwinia</taxon>
    </lineage>
</organism>
<protein>
    <submittedName>
        <fullName evidence="2">SH3 domain-containing protein</fullName>
    </submittedName>
</protein>
<keyword evidence="1" id="KW-0732">Signal</keyword>
<dbReference type="Proteomes" id="UP001306592">
    <property type="component" value="Unassembled WGS sequence"/>
</dbReference>
<accession>A0ABU8DCB4</accession>
<dbReference type="GeneID" id="89473770"/>
<evidence type="ECO:0000313" key="3">
    <source>
        <dbReference type="Proteomes" id="UP001306592"/>
    </source>
</evidence>
<feature type="chain" id="PRO_5047338713" evidence="1">
    <location>
        <begin position="21"/>
        <end position="165"/>
    </location>
</feature>
<sequence length="165" mass="17931">MKIRIALSLLFVLSVAGCKAPPPPMTDDTIVSSTVDGVKLSYRHAITPPQSFTPVNEEYRALYGASVMSRPDFGGKLVRNLDNAQSFTVLGTVENNWLAIAESGQEQLLGYVPLRAGVKSDIYDKTIKADQRRKRVRAPAKKTCVAVDGDSKACQSSNSGTWIID</sequence>
<reference evidence="2 3" key="1">
    <citation type="submission" date="2024-02" db="EMBL/GenBank/DDBJ databases">
        <title>First report Erwinia aphidicola in onion in Chile.</title>
        <authorList>
            <person name="Valenzuela M."/>
            <person name="Pena M."/>
            <person name="Dutta B."/>
        </authorList>
    </citation>
    <scope>NUCLEOTIDE SEQUENCE [LARGE SCALE GENOMIC DNA]</scope>
    <source>
        <strain evidence="2 3">QCJ3A</strain>
    </source>
</reference>
<proteinExistence type="predicted"/>
<dbReference type="RefSeq" id="WP_062818463.1">
    <property type="nucleotide sequence ID" value="NZ_CAKKMT010000002.1"/>
</dbReference>
<feature type="signal peptide" evidence="1">
    <location>
        <begin position="1"/>
        <end position="20"/>
    </location>
</feature>
<evidence type="ECO:0000256" key="1">
    <source>
        <dbReference type="SAM" id="SignalP"/>
    </source>
</evidence>